<name>A0AAD6D590_9EURO</name>
<feature type="region of interest" description="Disordered" evidence="2">
    <location>
        <begin position="28"/>
        <end position="89"/>
    </location>
</feature>
<accession>A0AAD6D590</accession>
<evidence type="ECO:0000256" key="1">
    <source>
        <dbReference type="SAM" id="Coils"/>
    </source>
</evidence>
<sequence length="289" mass="31540">MPSAGPEELDTRLDAPVAMTSDLILSTLQRPRAATSTLPAMPQSPTLRQSLRGPRSVHGGSPPLGSNEQEVTRSAQEPLRHPKPLTPSDLHLVLEKEQEAMVNRLTRELSLLRQQTASVASTASSTSTLNESTEGIHGSPSLAGSTHSHSSRRQRSSSSLGSHTPSVQGSQASVTGIAPSRTADHNRSTRSREPSLSHRRPSIGSLSSYTQHPHAEHVAHYGSPSIYPHRNSISQTHLGLSSSSLARCEEVALHRSELETARRENEQLRRRVRELEQVLKKQKEESVDF</sequence>
<feature type="region of interest" description="Disordered" evidence="2">
    <location>
        <begin position="115"/>
        <end position="208"/>
    </location>
</feature>
<feature type="compositionally biased region" description="Basic and acidic residues" evidence="2">
    <location>
        <begin position="182"/>
        <end position="196"/>
    </location>
</feature>
<feature type="coiled-coil region" evidence="1">
    <location>
        <begin position="251"/>
        <end position="285"/>
    </location>
</feature>
<dbReference type="Proteomes" id="UP001220324">
    <property type="component" value="Unassembled WGS sequence"/>
</dbReference>
<dbReference type="AlphaFoldDB" id="A0AAD6D590"/>
<evidence type="ECO:0000313" key="3">
    <source>
        <dbReference type="EMBL" id="KAJ5556239.1"/>
    </source>
</evidence>
<reference evidence="3 4" key="1">
    <citation type="journal article" date="2023" name="IMA Fungus">
        <title>Comparative genomic study of the Penicillium genus elucidates a diverse pangenome and 15 lateral gene transfer events.</title>
        <authorList>
            <person name="Petersen C."/>
            <person name="Sorensen T."/>
            <person name="Nielsen M.R."/>
            <person name="Sondergaard T.E."/>
            <person name="Sorensen J.L."/>
            <person name="Fitzpatrick D.A."/>
            <person name="Frisvad J.C."/>
            <person name="Nielsen K.L."/>
        </authorList>
    </citation>
    <scope>NUCLEOTIDE SEQUENCE [LARGE SCALE GENOMIC DNA]</scope>
    <source>
        <strain evidence="3 4">IBT 35679</strain>
    </source>
</reference>
<proteinExistence type="predicted"/>
<feature type="compositionally biased region" description="Low complexity" evidence="2">
    <location>
        <begin position="116"/>
        <end position="128"/>
    </location>
</feature>
<dbReference type="PANTHER" id="PTHR39610:SF1">
    <property type="match status" value="1"/>
</dbReference>
<protein>
    <submittedName>
        <fullName evidence="3">Uncharacterized protein</fullName>
    </submittedName>
</protein>
<keyword evidence="4" id="KW-1185">Reference proteome</keyword>
<evidence type="ECO:0000313" key="4">
    <source>
        <dbReference type="Proteomes" id="UP001220324"/>
    </source>
</evidence>
<gene>
    <name evidence="3" type="ORF">N7494_000154</name>
</gene>
<evidence type="ECO:0000256" key="2">
    <source>
        <dbReference type="SAM" id="MobiDB-lite"/>
    </source>
</evidence>
<keyword evidence="1" id="KW-0175">Coiled coil</keyword>
<dbReference type="PANTHER" id="PTHR39610">
    <property type="entry name" value="BZIP DOMAIN-CONTAINING PROTEIN-RELATED"/>
    <property type="match status" value="1"/>
</dbReference>
<organism evidence="3 4">
    <name type="scientific">Penicillium frequentans</name>
    <dbReference type="NCBI Taxonomy" id="3151616"/>
    <lineage>
        <taxon>Eukaryota</taxon>
        <taxon>Fungi</taxon>
        <taxon>Dikarya</taxon>
        <taxon>Ascomycota</taxon>
        <taxon>Pezizomycotina</taxon>
        <taxon>Eurotiomycetes</taxon>
        <taxon>Eurotiomycetidae</taxon>
        <taxon>Eurotiales</taxon>
        <taxon>Aspergillaceae</taxon>
        <taxon>Penicillium</taxon>
    </lineage>
</organism>
<comment type="caution">
    <text evidence="3">The sequence shown here is derived from an EMBL/GenBank/DDBJ whole genome shotgun (WGS) entry which is preliminary data.</text>
</comment>
<feature type="compositionally biased region" description="Polar residues" evidence="2">
    <location>
        <begin position="28"/>
        <end position="49"/>
    </location>
</feature>
<feature type="compositionally biased region" description="Polar residues" evidence="2">
    <location>
        <begin position="64"/>
        <end position="75"/>
    </location>
</feature>
<dbReference type="EMBL" id="JAQIZZ010000001">
    <property type="protein sequence ID" value="KAJ5556239.1"/>
    <property type="molecule type" value="Genomic_DNA"/>
</dbReference>
<feature type="compositionally biased region" description="Polar residues" evidence="2">
    <location>
        <begin position="164"/>
        <end position="174"/>
    </location>
</feature>